<protein>
    <recommendedName>
        <fullName evidence="4">ARB-07466-like C-terminal domain-containing protein</fullName>
    </recommendedName>
</protein>
<comment type="caution">
    <text evidence="5">The sequence shown here is derived from an EMBL/GenBank/DDBJ whole genome shotgun (WGS) entry which is preliminary data.</text>
</comment>
<dbReference type="InterPro" id="IPR058593">
    <property type="entry name" value="ARB_07466-like_C"/>
</dbReference>
<evidence type="ECO:0000313" key="6">
    <source>
        <dbReference type="Proteomes" id="UP000277671"/>
    </source>
</evidence>
<name>A0A495JNF3_9ACTN</name>
<evidence type="ECO:0000256" key="2">
    <source>
        <dbReference type="SAM" id="MobiDB-lite"/>
    </source>
</evidence>
<evidence type="ECO:0000256" key="1">
    <source>
        <dbReference type="SAM" id="Coils"/>
    </source>
</evidence>
<organism evidence="5 6">
    <name type="scientific">Micromonospora pisi</name>
    <dbReference type="NCBI Taxonomy" id="589240"/>
    <lineage>
        <taxon>Bacteria</taxon>
        <taxon>Bacillati</taxon>
        <taxon>Actinomycetota</taxon>
        <taxon>Actinomycetes</taxon>
        <taxon>Micromonosporales</taxon>
        <taxon>Micromonosporaceae</taxon>
        <taxon>Micromonospora</taxon>
    </lineage>
</organism>
<feature type="chain" id="PRO_5039049890" description="ARB-07466-like C-terminal domain-containing protein" evidence="3">
    <location>
        <begin position="26"/>
        <end position="344"/>
    </location>
</feature>
<feature type="domain" description="ARB-07466-like C-terminal" evidence="4">
    <location>
        <begin position="228"/>
        <end position="338"/>
    </location>
</feature>
<dbReference type="EMBL" id="RBKT01000001">
    <property type="protein sequence ID" value="RKR89882.1"/>
    <property type="molecule type" value="Genomic_DNA"/>
</dbReference>
<feature type="coiled-coil region" evidence="1">
    <location>
        <begin position="136"/>
        <end position="184"/>
    </location>
</feature>
<feature type="region of interest" description="Disordered" evidence="2">
    <location>
        <begin position="33"/>
        <end position="53"/>
    </location>
</feature>
<keyword evidence="1" id="KW-0175">Coiled coil</keyword>
<keyword evidence="6" id="KW-1185">Reference proteome</keyword>
<dbReference type="Pfam" id="PF26571">
    <property type="entry name" value="VldE"/>
    <property type="match status" value="1"/>
</dbReference>
<proteinExistence type="predicted"/>
<dbReference type="Gene3D" id="6.10.250.3150">
    <property type="match status" value="1"/>
</dbReference>
<keyword evidence="3" id="KW-0732">Signal</keyword>
<dbReference type="OrthoDB" id="2989771at2"/>
<evidence type="ECO:0000256" key="3">
    <source>
        <dbReference type="SAM" id="SignalP"/>
    </source>
</evidence>
<gene>
    <name evidence="5" type="ORF">BDK92_4241</name>
</gene>
<dbReference type="RefSeq" id="WP_121158266.1">
    <property type="nucleotide sequence ID" value="NZ_RBKT01000001.1"/>
</dbReference>
<feature type="signal peptide" evidence="3">
    <location>
        <begin position="1"/>
        <end position="25"/>
    </location>
</feature>
<sequence length="344" mass="36533">MTTPMRQRFSLALTLLAAVSTLAGAAVAAGPAAAAPAGPVTPGDEGGNPLLRDVLESTGRGYAAASNAVENSRKRQAVLADELRQIEEQLSLIGPEVGEVAVNAYRLGRIGPLSALLGSAGPDEFMKRAEGLDLIAQRDNSKLRQLREARNRASRAKSAADAALAEEQRHLATMAKQKQAAERALAQVGGIATEGFVDAASPVADPAPRSRDGSWPAQSCTRSDPTTKGCLTPRTLHALEETRRLGFTRHVSCYRTGGPFEHPKGRACDFSAQPNGFGGDATGGDKTYGNNLAAFLVRNADKLGILYVIWYRQIWFPATGWKTYSSAHGDPSSDHTNHVHLSLL</sequence>
<accession>A0A495JNF3</accession>
<dbReference type="Proteomes" id="UP000277671">
    <property type="component" value="Unassembled WGS sequence"/>
</dbReference>
<dbReference type="AlphaFoldDB" id="A0A495JNF3"/>
<evidence type="ECO:0000313" key="5">
    <source>
        <dbReference type="EMBL" id="RKR89882.1"/>
    </source>
</evidence>
<evidence type="ECO:0000259" key="4">
    <source>
        <dbReference type="Pfam" id="PF26571"/>
    </source>
</evidence>
<reference evidence="5 6" key="1">
    <citation type="submission" date="2018-10" db="EMBL/GenBank/DDBJ databases">
        <title>Sequencing the genomes of 1000 actinobacteria strains.</title>
        <authorList>
            <person name="Klenk H.-P."/>
        </authorList>
    </citation>
    <scope>NUCLEOTIDE SEQUENCE [LARGE SCALE GENOMIC DNA]</scope>
    <source>
        <strain evidence="5 6">DSM 45175</strain>
    </source>
</reference>
<feature type="compositionally biased region" description="Polar residues" evidence="2">
    <location>
        <begin position="216"/>
        <end position="226"/>
    </location>
</feature>
<feature type="region of interest" description="Disordered" evidence="2">
    <location>
        <begin position="201"/>
        <end position="227"/>
    </location>
</feature>